<organism evidence="8 9">
    <name type="scientific">Tieghemiomyces parasiticus</name>
    <dbReference type="NCBI Taxonomy" id="78921"/>
    <lineage>
        <taxon>Eukaryota</taxon>
        <taxon>Fungi</taxon>
        <taxon>Fungi incertae sedis</taxon>
        <taxon>Zoopagomycota</taxon>
        <taxon>Kickxellomycotina</taxon>
        <taxon>Dimargaritomycetes</taxon>
        <taxon>Dimargaritales</taxon>
        <taxon>Dimargaritaceae</taxon>
        <taxon>Tieghemiomyces</taxon>
    </lineage>
</organism>
<proteinExistence type="inferred from homology"/>
<reference evidence="8" key="1">
    <citation type="submission" date="2022-07" db="EMBL/GenBank/DDBJ databases">
        <title>Phylogenomic reconstructions and comparative analyses of Kickxellomycotina fungi.</title>
        <authorList>
            <person name="Reynolds N.K."/>
            <person name="Stajich J.E."/>
            <person name="Barry K."/>
            <person name="Grigoriev I.V."/>
            <person name="Crous P."/>
            <person name="Smith M.E."/>
        </authorList>
    </citation>
    <scope>NUCLEOTIDE SEQUENCE</scope>
    <source>
        <strain evidence="8">RSA 861</strain>
    </source>
</reference>
<evidence type="ECO:0000313" key="8">
    <source>
        <dbReference type="EMBL" id="KAJ1906163.1"/>
    </source>
</evidence>
<dbReference type="InterPro" id="IPR019192">
    <property type="entry name" value="Ribosomal_mL40"/>
</dbReference>
<dbReference type="GO" id="GO:0032543">
    <property type="term" value="P:mitochondrial translation"/>
    <property type="evidence" value="ECO:0007669"/>
    <property type="project" value="InterPro"/>
</dbReference>
<keyword evidence="5" id="KW-0496">Mitochondrion</keyword>
<evidence type="ECO:0000313" key="9">
    <source>
        <dbReference type="Proteomes" id="UP001150569"/>
    </source>
</evidence>
<keyword evidence="3" id="KW-0809">Transit peptide</keyword>
<keyword evidence="4" id="KW-0689">Ribosomal protein</keyword>
<dbReference type="GO" id="GO:1990904">
    <property type="term" value="C:ribonucleoprotein complex"/>
    <property type="evidence" value="ECO:0007669"/>
    <property type="project" value="UniProtKB-KW"/>
</dbReference>
<protein>
    <recommendedName>
        <fullName evidence="7">Large ribosomal subunit protein mL40</fullName>
    </recommendedName>
</protein>
<sequence>MITALRNPIRASANAKPRTAYDPTIVHKSNDRRHDVIRQVLFEAQPRKPVPQTAEDEARHEVIERAWKLFCDTQAKEREMASERKFAKMHDAFEELRHIDYPVFYSAAMKDNTLLFPRALKAPTETPSLKTWNYEFKHPEAATPKPSSS</sequence>
<accession>A0A9W7ZFU6</accession>
<dbReference type="Proteomes" id="UP001150569">
    <property type="component" value="Unassembled WGS sequence"/>
</dbReference>
<evidence type="ECO:0000256" key="5">
    <source>
        <dbReference type="ARBA" id="ARBA00023128"/>
    </source>
</evidence>
<dbReference type="Pfam" id="PF09812">
    <property type="entry name" value="MRP-L28"/>
    <property type="match status" value="1"/>
</dbReference>
<keyword evidence="9" id="KW-1185">Reference proteome</keyword>
<name>A0A9W7ZFU6_9FUNG</name>
<dbReference type="PANTHER" id="PTHR39150:SF1">
    <property type="entry name" value="LARGE RIBOSOMAL SUBUNIT PROTEIN ML40"/>
    <property type="match status" value="1"/>
</dbReference>
<comment type="subcellular location">
    <subcellularLocation>
        <location evidence="1">Mitochondrion</location>
    </subcellularLocation>
</comment>
<evidence type="ECO:0000256" key="2">
    <source>
        <dbReference type="ARBA" id="ARBA00009360"/>
    </source>
</evidence>
<keyword evidence="6" id="KW-0687">Ribonucleoprotein</keyword>
<comment type="similarity">
    <text evidence="2">Belongs to the mitochondrion-specific ribosomal protein mL40 family.</text>
</comment>
<dbReference type="GO" id="GO:0003735">
    <property type="term" value="F:structural constituent of ribosome"/>
    <property type="evidence" value="ECO:0007669"/>
    <property type="project" value="InterPro"/>
</dbReference>
<dbReference type="AlphaFoldDB" id="A0A9W7ZFU6"/>
<evidence type="ECO:0000256" key="1">
    <source>
        <dbReference type="ARBA" id="ARBA00004173"/>
    </source>
</evidence>
<dbReference type="InterPro" id="IPR042831">
    <property type="entry name" value="Ribosomal_mL40_fung"/>
</dbReference>
<evidence type="ECO:0000256" key="6">
    <source>
        <dbReference type="ARBA" id="ARBA00023274"/>
    </source>
</evidence>
<dbReference type="GO" id="GO:0005840">
    <property type="term" value="C:ribosome"/>
    <property type="evidence" value="ECO:0007669"/>
    <property type="project" value="UniProtKB-KW"/>
</dbReference>
<dbReference type="GO" id="GO:0005739">
    <property type="term" value="C:mitochondrion"/>
    <property type="evidence" value="ECO:0007669"/>
    <property type="project" value="UniProtKB-SubCell"/>
</dbReference>
<evidence type="ECO:0000256" key="3">
    <source>
        <dbReference type="ARBA" id="ARBA00022946"/>
    </source>
</evidence>
<comment type="caution">
    <text evidence="8">The sequence shown here is derived from an EMBL/GenBank/DDBJ whole genome shotgun (WGS) entry which is preliminary data.</text>
</comment>
<gene>
    <name evidence="8" type="ORF">IWQ60_012140</name>
</gene>
<evidence type="ECO:0000256" key="7">
    <source>
        <dbReference type="ARBA" id="ARBA00035192"/>
    </source>
</evidence>
<dbReference type="OrthoDB" id="2098203at2759"/>
<evidence type="ECO:0000256" key="4">
    <source>
        <dbReference type="ARBA" id="ARBA00022980"/>
    </source>
</evidence>
<dbReference type="PANTHER" id="PTHR39150">
    <property type="entry name" value="54S RIBOSOMAL PROTEIN L28, MITOCHONDRIAL"/>
    <property type="match status" value="1"/>
</dbReference>
<dbReference type="EMBL" id="JANBPT010001631">
    <property type="protein sequence ID" value="KAJ1906163.1"/>
    <property type="molecule type" value="Genomic_DNA"/>
</dbReference>
<dbReference type="Gene3D" id="6.10.250.3440">
    <property type="match status" value="1"/>
</dbReference>